<evidence type="ECO:0000313" key="3">
    <source>
        <dbReference type="Proteomes" id="UP001196873"/>
    </source>
</evidence>
<feature type="chain" id="PRO_5043318941" description="DUF4412 domain-containing protein" evidence="1">
    <location>
        <begin position="22"/>
        <end position="355"/>
    </location>
</feature>
<accession>A0AAW4NTQ3</accession>
<dbReference type="AlphaFoldDB" id="A0AAW4NTQ3"/>
<protein>
    <recommendedName>
        <fullName evidence="4">DUF4412 domain-containing protein</fullName>
    </recommendedName>
</protein>
<evidence type="ECO:0000256" key="1">
    <source>
        <dbReference type="SAM" id="SignalP"/>
    </source>
</evidence>
<organism evidence="2 3">
    <name type="scientific">Segatella salivae</name>
    <dbReference type="NCBI Taxonomy" id="228604"/>
    <lineage>
        <taxon>Bacteria</taxon>
        <taxon>Pseudomonadati</taxon>
        <taxon>Bacteroidota</taxon>
        <taxon>Bacteroidia</taxon>
        <taxon>Bacteroidales</taxon>
        <taxon>Prevotellaceae</taxon>
        <taxon>Segatella</taxon>
    </lineage>
</organism>
<comment type="caution">
    <text evidence="2">The sequence shown here is derived from an EMBL/GenBank/DDBJ whole genome shotgun (WGS) entry which is preliminary data.</text>
</comment>
<dbReference type="Proteomes" id="UP001196873">
    <property type="component" value="Unassembled WGS sequence"/>
</dbReference>
<proteinExistence type="predicted"/>
<evidence type="ECO:0008006" key="4">
    <source>
        <dbReference type="Google" id="ProtNLM"/>
    </source>
</evidence>
<name>A0AAW4NTQ3_9BACT</name>
<sequence>MKKKALIFIFLLLAISMQAQKPIEIVPQWKVGDVFTYQYNGYINLSALEFPEQEQNEQPLKTTFSIEVMQKNNEGFLLSYRITDFKLDFATTEGLALNKDSLKDDMLFINRKAIPDSLSKSITMGIHQFLNGMKQQRFLLTTNEKGHVLRYENSGEINSLFIESMKPFIYKAAEILLQLFNMGKKNHDEMKEKIEQELCQSIAARDLTESLFPEIKWLFAYNGKPLQTGKWTVRESTQSDFEAQQHADNSVTLLVKNNLFTPTDYKTMLEETNDSNDIAIPQRCNTHIDMAEETDDSTDTADSSIAHGGSQIINYQFSPMGIVDEITYNLKLKLGNYKNNPNFTIRRIKGLKKKK</sequence>
<keyword evidence="1" id="KW-0732">Signal</keyword>
<gene>
    <name evidence="2" type="ORF">KZY68_09750</name>
</gene>
<reference evidence="2" key="1">
    <citation type="submission" date="2021-07" db="EMBL/GenBank/DDBJ databases">
        <title>Genomic diversity and antimicrobial resistance of Prevotella spp. isolated from chronic lung disease airways.</title>
        <authorList>
            <person name="Webb K.A."/>
            <person name="Olagoke O.S."/>
            <person name="Baird T."/>
            <person name="Neill J."/>
            <person name="Pham A."/>
            <person name="Wells T.J."/>
            <person name="Ramsay K.A."/>
            <person name="Bell S.C."/>
            <person name="Sarovich D.S."/>
            <person name="Price E.P."/>
        </authorList>
    </citation>
    <scope>NUCLEOTIDE SEQUENCE</scope>
    <source>
        <strain evidence="2">SCHI0047.S.3</strain>
    </source>
</reference>
<dbReference type="RefSeq" id="WP_219427921.1">
    <property type="nucleotide sequence ID" value="NZ_JAHXRD010000013.1"/>
</dbReference>
<evidence type="ECO:0000313" key="2">
    <source>
        <dbReference type="EMBL" id="MBW4866282.1"/>
    </source>
</evidence>
<feature type="signal peptide" evidence="1">
    <location>
        <begin position="1"/>
        <end position="21"/>
    </location>
</feature>
<dbReference type="EMBL" id="JAHXRF010000014">
    <property type="protein sequence ID" value="MBW4866282.1"/>
    <property type="molecule type" value="Genomic_DNA"/>
</dbReference>